<reference evidence="1 2" key="1">
    <citation type="journal article" date="2014" name="Genome Announc.">
        <title>Draft genome sequences of eight enterohepatic helicobacter species isolated from both laboratory and wild rodents.</title>
        <authorList>
            <person name="Sheh A."/>
            <person name="Shen Z."/>
            <person name="Fox J.G."/>
        </authorList>
    </citation>
    <scope>NUCLEOTIDE SEQUENCE [LARGE SCALE GENOMIC DNA]</scope>
    <source>
        <strain evidence="1 2">Missouri</strain>
    </source>
</reference>
<name>A0A6D2CDL9_9HELI</name>
<evidence type="ECO:0000313" key="2">
    <source>
        <dbReference type="Proteomes" id="UP000029870"/>
    </source>
</evidence>
<proteinExistence type="predicted"/>
<organism evidence="1 2">
    <name type="scientific">Helicobacter bilis</name>
    <dbReference type="NCBI Taxonomy" id="37372"/>
    <lineage>
        <taxon>Bacteria</taxon>
        <taxon>Pseudomonadati</taxon>
        <taxon>Campylobacterota</taxon>
        <taxon>Epsilonproteobacteria</taxon>
        <taxon>Campylobacterales</taxon>
        <taxon>Helicobacteraceae</taxon>
        <taxon>Helicobacter</taxon>
    </lineage>
</organism>
<sequence length="149" mass="17324">MIKTEKAKYAIIKDSNLVHDFKSGETYNPYTYVSKIISSNNANKIAREFENLSGEKVLETNISLIHEQLNIALKHAKNDKELENSLKQSFKVEYVKFSYGSKEPYLIIADRKITQENLDFLAIIKKLKENREKEAQQIKTQQNKKGLER</sequence>
<gene>
    <name evidence="1" type="ORF">LS77_002595</name>
</gene>
<dbReference type="AlphaFoldDB" id="A0A6D2CDL9"/>
<comment type="caution">
    <text evidence="1">The sequence shown here is derived from an EMBL/GenBank/DDBJ whole genome shotgun (WGS) entry which is preliminary data.</text>
</comment>
<dbReference type="Proteomes" id="UP000029870">
    <property type="component" value="Unassembled WGS sequence"/>
</dbReference>
<evidence type="ECO:0000313" key="1">
    <source>
        <dbReference type="EMBL" id="TLE05657.1"/>
    </source>
</evidence>
<dbReference type="EMBL" id="JRPH02000006">
    <property type="protein sequence ID" value="TLE05657.1"/>
    <property type="molecule type" value="Genomic_DNA"/>
</dbReference>
<accession>A0A6D2CDL9</accession>
<protein>
    <submittedName>
        <fullName evidence="1">Uncharacterized protein</fullName>
    </submittedName>
</protein>